<dbReference type="InterPro" id="IPR006311">
    <property type="entry name" value="TAT_signal"/>
</dbReference>
<dbReference type="PROSITE" id="PS51318">
    <property type="entry name" value="TAT"/>
    <property type="match status" value="1"/>
</dbReference>
<evidence type="ECO:0000256" key="1">
    <source>
        <dbReference type="SAM" id="SignalP"/>
    </source>
</evidence>
<dbReference type="SUPFAM" id="SSF109604">
    <property type="entry name" value="HD-domain/PDEase-like"/>
    <property type="match status" value="1"/>
</dbReference>
<keyword evidence="1" id="KW-0732">Signal</keyword>
<dbReference type="PANTHER" id="PTHR35569:SF1">
    <property type="entry name" value="CYANAMIDE HYDRATASE DDI2-RELATED"/>
    <property type="match status" value="1"/>
</dbReference>
<dbReference type="STRING" id="1133849.O3I_015670"/>
<dbReference type="RefSeq" id="WP_014983950.1">
    <property type="nucleotide sequence ID" value="NC_018681.1"/>
</dbReference>
<dbReference type="Proteomes" id="UP000006304">
    <property type="component" value="Chromosome"/>
</dbReference>
<dbReference type="eggNOG" id="COG1418">
    <property type="taxonomic scope" value="Bacteria"/>
</dbReference>
<feature type="chain" id="PRO_5003831055" evidence="1">
    <location>
        <begin position="23"/>
        <end position="244"/>
    </location>
</feature>
<gene>
    <name evidence="2" type="ORF">O3I_015670</name>
</gene>
<evidence type="ECO:0000313" key="3">
    <source>
        <dbReference type="Proteomes" id="UP000006304"/>
    </source>
</evidence>
<dbReference type="Gene3D" id="1.10.3210.10">
    <property type="entry name" value="Hypothetical protein af1432"/>
    <property type="match status" value="1"/>
</dbReference>
<dbReference type="AlphaFoldDB" id="K0EW35"/>
<name>K0EW35_NOCB7</name>
<dbReference type="PANTHER" id="PTHR35569">
    <property type="entry name" value="CYANAMIDE HYDRATASE DDI2-RELATED"/>
    <property type="match status" value="1"/>
</dbReference>
<sequence>MSVSRRTALAAGVAGTAVLALAATAAAQPYALTLPSTPLADKATALIGRVLTPALRNHSVRGFLFGRAMAHAEGLRPGEDYDEEAMYLICALHDLGLAENAGGDQRFEIDGADDAVRFLEQHGMSDARADVIWDAIAAHTVGFTASPVYRRRRPAETWIAVDGIGLDVGGSPAALPPGYADLVHAAYPRLGGTRVLTDAICAQGVANPEKAPPGSLAGEILRLRHPEIPRPTWEDFASMSEWGD</sequence>
<proteinExistence type="predicted"/>
<keyword evidence="3" id="KW-1185">Reference proteome</keyword>
<dbReference type="HOGENOM" id="CLU_070871_3_0_11"/>
<dbReference type="KEGG" id="nbr:O3I_015670"/>
<dbReference type="EMBL" id="CP003876">
    <property type="protein sequence ID" value="AFU01095.1"/>
    <property type="molecule type" value="Genomic_DNA"/>
</dbReference>
<accession>K0EW35</accession>
<organism evidence="2 3">
    <name type="scientific">Nocardia brasiliensis (strain ATCC 700358 / HUJEG-1)</name>
    <dbReference type="NCBI Taxonomy" id="1133849"/>
    <lineage>
        <taxon>Bacteria</taxon>
        <taxon>Bacillati</taxon>
        <taxon>Actinomycetota</taxon>
        <taxon>Actinomycetes</taxon>
        <taxon>Mycobacteriales</taxon>
        <taxon>Nocardiaceae</taxon>
        <taxon>Nocardia</taxon>
    </lineage>
</organism>
<protein>
    <submittedName>
        <fullName evidence="2">Uncharacterized protein</fullName>
    </submittedName>
</protein>
<reference evidence="2 3" key="1">
    <citation type="journal article" date="2012" name="J. Bacteriol.">
        <title>Complete genome sequence of Nocardia brasiliensis HUJEG-1.</title>
        <authorList>
            <person name="Vera-Cabrera L."/>
            <person name="Ortiz-Lopez R."/>
            <person name="Elizondo-Gonzalez R."/>
            <person name="Perez-Maya A.A."/>
            <person name="Ocampo-Candiani J."/>
        </authorList>
    </citation>
    <scope>NUCLEOTIDE SEQUENCE [LARGE SCALE GENOMIC DNA]</scope>
    <source>
        <strain evidence="3">ATCC 700358</strain>
    </source>
</reference>
<evidence type="ECO:0000313" key="2">
    <source>
        <dbReference type="EMBL" id="AFU01095.1"/>
    </source>
</evidence>
<feature type="signal peptide" evidence="1">
    <location>
        <begin position="1"/>
        <end position="22"/>
    </location>
</feature>